<accession>A0AAV4VGN5</accession>
<sequence length="69" mass="7360">MAYGLRHYDAAEDTSSGQITFASPKENAISPSVTTGHSTRRDAGSFQEVRKADSFLLMCITGAATSPLH</sequence>
<dbReference type="Proteomes" id="UP001054945">
    <property type="component" value="Unassembled WGS sequence"/>
</dbReference>
<proteinExistence type="predicted"/>
<dbReference type="EMBL" id="BPLR01014493">
    <property type="protein sequence ID" value="GIY69129.1"/>
    <property type="molecule type" value="Genomic_DNA"/>
</dbReference>
<name>A0AAV4VGN5_CAEEX</name>
<protein>
    <submittedName>
        <fullName evidence="2">Uncharacterized protein</fullName>
    </submittedName>
</protein>
<evidence type="ECO:0000313" key="2">
    <source>
        <dbReference type="EMBL" id="GIY69129.1"/>
    </source>
</evidence>
<reference evidence="2 3" key="1">
    <citation type="submission" date="2021-06" db="EMBL/GenBank/DDBJ databases">
        <title>Caerostris extrusa draft genome.</title>
        <authorList>
            <person name="Kono N."/>
            <person name="Arakawa K."/>
        </authorList>
    </citation>
    <scope>NUCLEOTIDE SEQUENCE [LARGE SCALE GENOMIC DNA]</scope>
</reference>
<keyword evidence="3" id="KW-1185">Reference proteome</keyword>
<evidence type="ECO:0000256" key="1">
    <source>
        <dbReference type="SAM" id="MobiDB-lite"/>
    </source>
</evidence>
<comment type="caution">
    <text evidence="2">The sequence shown here is derived from an EMBL/GenBank/DDBJ whole genome shotgun (WGS) entry which is preliminary data.</text>
</comment>
<organism evidence="2 3">
    <name type="scientific">Caerostris extrusa</name>
    <name type="common">Bark spider</name>
    <name type="synonym">Caerostris bankana</name>
    <dbReference type="NCBI Taxonomy" id="172846"/>
    <lineage>
        <taxon>Eukaryota</taxon>
        <taxon>Metazoa</taxon>
        <taxon>Ecdysozoa</taxon>
        <taxon>Arthropoda</taxon>
        <taxon>Chelicerata</taxon>
        <taxon>Arachnida</taxon>
        <taxon>Araneae</taxon>
        <taxon>Araneomorphae</taxon>
        <taxon>Entelegynae</taxon>
        <taxon>Araneoidea</taxon>
        <taxon>Araneidae</taxon>
        <taxon>Caerostris</taxon>
    </lineage>
</organism>
<gene>
    <name evidence="2" type="ORF">CEXT_130751</name>
</gene>
<evidence type="ECO:0000313" key="3">
    <source>
        <dbReference type="Proteomes" id="UP001054945"/>
    </source>
</evidence>
<dbReference type="AlphaFoldDB" id="A0AAV4VGN5"/>
<feature type="region of interest" description="Disordered" evidence="1">
    <location>
        <begin position="15"/>
        <end position="44"/>
    </location>
</feature>